<evidence type="ECO:0000313" key="1">
    <source>
        <dbReference type="EMBL" id="KAG1544564.1"/>
    </source>
</evidence>
<gene>
    <name evidence="1" type="ORF">G6F51_005978</name>
</gene>
<evidence type="ECO:0000313" key="2">
    <source>
        <dbReference type="Proteomes" id="UP000717996"/>
    </source>
</evidence>
<proteinExistence type="predicted"/>
<accession>A0A9P6YCL7</accession>
<organism evidence="1 2">
    <name type="scientific">Rhizopus oryzae</name>
    <name type="common">Mucormycosis agent</name>
    <name type="synonym">Rhizopus arrhizus var. delemar</name>
    <dbReference type="NCBI Taxonomy" id="64495"/>
    <lineage>
        <taxon>Eukaryota</taxon>
        <taxon>Fungi</taxon>
        <taxon>Fungi incertae sedis</taxon>
        <taxon>Mucoromycota</taxon>
        <taxon>Mucoromycotina</taxon>
        <taxon>Mucoromycetes</taxon>
        <taxon>Mucorales</taxon>
        <taxon>Mucorineae</taxon>
        <taxon>Rhizopodaceae</taxon>
        <taxon>Rhizopus</taxon>
    </lineage>
</organism>
<dbReference type="OrthoDB" id="2225407at2759"/>
<dbReference type="Proteomes" id="UP000717996">
    <property type="component" value="Unassembled WGS sequence"/>
</dbReference>
<comment type="caution">
    <text evidence="1">The sequence shown here is derived from an EMBL/GenBank/DDBJ whole genome shotgun (WGS) entry which is preliminary data.</text>
</comment>
<name>A0A9P6YCL7_RHIOR</name>
<reference evidence="1" key="1">
    <citation type="journal article" date="2020" name="Microb. Genom.">
        <title>Genetic diversity of clinical and environmental Mucorales isolates obtained from an investigation of mucormycosis cases among solid organ transplant recipients.</title>
        <authorList>
            <person name="Nguyen M.H."/>
            <person name="Kaul D."/>
            <person name="Muto C."/>
            <person name="Cheng S.J."/>
            <person name="Richter R.A."/>
            <person name="Bruno V.M."/>
            <person name="Liu G."/>
            <person name="Beyhan S."/>
            <person name="Sundermann A.J."/>
            <person name="Mounaud S."/>
            <person name="Pasculle A.W."/>
            <person name="Nierman W.C."/>
            <person name="Driscoll E."/>
            <person name="Cumbie R."/>
            <person name="Clancy C.J."/>
            <person name="Dupont C.L."/>
        </authorList>
    </citation>
    <scope>NUCLEOTIDE SEQUENCE</scope>
    <source>
        <strain evidence="1">GL16</strain>
    </source>
</reference>
<dbReference type="AlphaFoldDB" id="A0A9P6YCL7"/>
<dbReference type="OMA" id="QNITRWI"/>
<sequence length="300" mass="34036">MDHHVPAFPALPDDVRKKLNAAQITYGIDFLAQAKQLISRRQKFEDRRRKRLEARAIRGTSAETVRGDIPVMVLKKKRLKDSITPIKRSKLSPRAKCTECKGDLNGNSDISPLCSPVLDPKSTVVKAPVCIGCDSLVDTMVEKEKLTYWVVTGELSPDLEVEQLTPIQQYVQVEATAESFLMIADAAYDVARGPVPKLVHQDEIRQLYRSTEGRDNVLGHRLPWSESFKTAKEHYSILELDCIQPLWAIQNEDDYYSIKNIQILSKAMKAVKKNATQDELLQWLGGYIRTKKMQLEQAKC</sequence>
<protein>
    <submittedName>
        <fullName evidence="1">Uncharacterized protein</fullName>
    </submittedName>
</protein>
<dbReference type="EMBL" id="JAANIT010000778">
    <property type="protein sequence ID" value="KAG1544564.1"/>
    <property type="molecule type" value="Genomic_DNA"/>
</dbReference>